<proteinExistence type="predicted"/>
<gene>
    <name evidence="1" type="ORF">S06H3_21320</name>
</gene>
<accession>X1KDN4</accession>
<reference evidence="1" key="1">
    <citation type="journal article" date="2014" name="Front. Microbiol.">
        <title>High frequency of phylogenetically diverse reductive dehalogenase-homologous genes in deep subseafloor sedimentary metagenomes.</title>
        <authorList>
            <person name="Kawai M."/>
            <person name="Futagami T."/>
            <person name="Toyoda A."/>
            <person name="Takaki Y."/>
            <person name="Nishi S."/>
            <person name="Hori S."/>
            <person name="Arai W."/>
            <person name="Tsubouchi T."/>
            <person name="Morono Y."/>
            <person name="Uchiyama I."/>
            <person name="Ito T."/>
            <person name="Fujiyama A."/>
            <person name="Inagaki F."/>
            <person name="Takami H."/>
        </authorList>
    </citation>
    <scope>NUCLEOTIDE SEQUENCE</scope>
    <source>
        <strain evidence="1">Expedition CK06-06</strain>
    </source>
</reference>
<organism evidence="1">
    <name type="scientific">marine sediment metagenome</name>
    <dbReference type="NCBI Taxonomy" id="412755"/>
    <lineage>
        <taxon>unclassified sequences</taxon>
        <taxon>metagenomes</taxon>
        <taxon>ecological metagenomes</taxon>
    </lineage>
</organism>
<feature type="non-terminal residue" evidence="1">
    <location>
        <position position="1"/>
    </location>
</feature>
<name>X1KDN4_9ZZZZ</name>
<comment type="caution">
    <text evidence="1">The sequence shown here is derived from an EMBL/GenBank/DDBJ whole genome shotgun (WGS) entry which is preliminary data.</text>
</comment>
<protein>
    <submittedName>
        <fullName evidence="1">Uncharacterized protein</fullName>
    </submittedName>
</protein>
<dbReference type="AlphaFoldDB" id="X1KDN4"/>
<dbReference type="EMBL" id="BARV01011180">
    <property type="protein sequence ID" value="GAI04768.1"/>
    <property type="molecule type" value="Genomic_DNA"/>
</dbReference>
<evidence type="ECO:0000313" key="1">
    <source>
        <dbReference type="EMBL" id="GAI04768.1"/>
    </source>
</evidence>
<sequence>KDRLGNYVEIFANFPIPDTVQSIARARIDLLPVGLKEILYQASVLGRYIEIKIFQKITNLKDNVLFDLLKKLHYYFF</sequence>